<keyword evidence="1" id="KW-0133">Cell shape</keyword>
<organism evidence="4 5">
    <name type="scientific">Anoxybacillus flavithermus</name>
    <dbReference type="NCBI Taxonomy" id="33934"/>
    <lineage>
        <taxon>Bacteria</taxon>
        <taxon>Bacillati</taxon>
        <taxon>Bacillota</taxon>
        <taxon>Bacilli</taxon>
        <taxon>Bacillales</taxon>
        <taxon>Anoxybacillaceae</taxon>
        <taxon>Anoxybacillus</taxon>
    </lineage>
</organism>
<evidence type="ECO:0000313" key="5">
    <source>
        <dbReference type="Proteomes" id="UP000230559"/>
    </source>
</evidence>
<feature type="chain" id="PRO_5013761258" description="L,D-TPase catalytic domain-containing protein" evidence="2">
    <location>
        <begin position="24"/>
        <end position="236"/>
    </location>
</feature>
<dbReference type="Proteomes" id="UP000230559">
    <property type="component" value="Unassembled WGS sequence"/>
</dbReference>
<feature type="active site" description="Nucleophile" evidence="1">
    <location>
        <position position="200"/>
    </location>
</feature>
<dbReference type="AlphaFoldDB" id="A0A2G5RRX5"/>
<dbReference type="InterPro" id="IPR005490">
    <property type="entry name" value="LD_TPept_cat_dom"/>
</dbReference>
<dbReference type="GO" id="GO:0071555">
    <property type="term" value="P:cell wall organization"/>
    <property type="evidence" value="ECO:0007669"/>
    <property type="project" value="UniProtKB-UniRule"/>
</dbReference>
<dbReference type="EMBL" id="PEDM01000005">
    <property type="protein sequence ID" value="PIC05463.1"/>
    <property type="molecule type" value="Genomic_DNA"/>
</dbReference>
<dbReference type="RefSeq" id="WP_082180291.1">
    <property type="nucleotide sequence ID" value="NZ_PEDM01000005.1"/>
</dbReference>
<accession>A0A2G5RRX5</accession>
<proteinExistence type="predicted"/>
<sequence>MRNIFPLLLGLLFIASLSTPALANLSPEENEWYKKLNNLKGNEQVIVVTTDNENVKSGILAFYEKEKGVWKKVFPDIPVVIGKNGMTKNKKEGDGKTPSGVFPIGTAFGTGKKPASLKIPYRQATKYDYWVDDPSSPDYNRWIYYRRNPKKRWKSFERLAHPLYKHAIVIRYNDEPVVKGKGSAIFIHIWNKKSGHTLGCIATSETNVLKIMKALDQKKNPIIVISTKKEKLQMLK</sequence>
<dbReference type="GO" id="GO:0008360">
    <property type="term" value="P:regulation of cell shape"/>
    <property type="evidence" value="ECO:0007669"/>
    <property type="project" value="UniProtKB-UniRule"/>
</dbReference>
<feature type="domain" description="L,D-TPase catalytic" evidence="3">
    <location>
        <begin position="49"/>
        <end position="225"/>
    </location>
</feature>
<evidence type="ECO:0000259" key="3">
    <source>
        <dbReference type="PROSITE" id="PS52029"/>
    </source>
</evidence>
<evidence type="ECO:0000256" key="1">
    <source>
        <dbReference type="PROSITE-ProRule" id="PRU01373"/>
    </source>
</evidence>
<reference evidence="4 5" key="1">
    <citation type="submission" date="2017-10" db="EMBL/GenBank/DDBJ databases">
        <title>Draft genome sequence of Anoxybacillus flavithermus KU2-6-11 from caldera Uzon (Russia:Kamchtka).</title>
        <authorList>
            <person name="Korzhuk A.V."/>
            <person name="Rozanov A.S."/>
            <person name="Bryanskaya A.V."/>
            <person name="Peltek S.E."/>
        </authorList>
    </citation>
    <scope>NUCLEOTIDE SEQUENCE [LARGE SCALE GENOMIC DNA]</scope>
    <source>
        <strain evidence="4 5">KU2-6_11</strain>
    </source>
</reference>
<keyword evidence="1" id="KW-0573">Peptidoglycan synthesis</keyword>
<evidence type="ECO:0000313" key="4">
    <source>
        <dbReference type="EMBL" id="PIC05463.1"/>
    </source>
</evidence>
<dbReference type="PANTHER" id="PTHR38589:SF1">
    <property type="entry name" value="BLR0621 PROTEIN"/>
    <property type="match status" value="1"/>
</dbReference>
<dbReference type="PROSITE" id="PS52029">
    <property type="entry name" value="LD_TPASE"/>
    <property type="match status" value="1"/>
</dbReference>
<evidence type="ECO:0000256" key="2">
    <source>
        <dbReference type="SAM" id="SignalP"/>
    </source>
</evidence>
<feature type="active site" description="Proton donor/acceptor" evidence="1">
    <location>
        <position position="188"/>
    </location>
</feature>
<keyword evidence="1" id="KW-0961">Cell wall biogenesis/degradation</keyword>
<keyword evidence="2" id="KW-0732">Signal</keyword>
<comment type="pathway">
    <text evidence="1">Cell wall biogenesis; peptidoglycan biosynthesis.</text>
</comment>
<dbReference type="CDD" id="cd16913">
    <property type="entry name" value="YkuD_like"/>
    <property type="match status" value="1"/>
</dbReference>
<dbReference type="GO" id="GO:0016740">
    <property type="term" value="F:transferase activity"/>
    <property type="evidence" value="ECO:0007669"/>
    <property type="project" value="InterPro"/>
</dbReference>
<comment type="caution">
    <text evidence="4">The sequence shown here is derived from an EMBL/GenBank/DDBJ whole genome shotgun (WGS) entry which is preliminary data.</text>
</comment>
<dbReference type="Pfam" id="PF03734">
    <property type="entry name" value="YkuD"/>
    <property type="match status" value="1"/>
</dbReference>
<name>A0A2G5RRX5_9BACL</name>
<gene>
    <name evidence="4" type="ORF">CS060_04080</name>
</gene>
<feature type="signal peptide" evidence="2">
    <location>
        <begin position="1"/>
        <end position="23"/>
    </location>
</feature>
<protein>
    <recommendedName>
        <fullName evidence="3">L,D-TPase catalytic domain-containing protein</fullName>
    </recommendedName>
</protein>
<dbReference type="GO" id="GO:0009252">
    <property type="term" value="P:peptidoglycan biosynthetic process"/>
    <property type="evidence" value="ECO:0007669"/>
    <property type="project" value="UniProtKB-KW"/>
</dbReference>
<dbReference type="PANTHER" id="PTHR38589">
    <property type="entry name" value="BLR0621 PROTEIN"/>
    <property type="match status" value="1"/>
</dbReference>